<evidence type="ECO:0000259" key="1">
    <source>
        <dbReference type="Pfam" id="PF18476"/>
    </source>
</evidence>
<dbReference type="EMBL" id="CP095785">
    <property type="protein sequence ID" value="XAG30266.1"/>
    <property type="molecule type" value="Genomic_DNA"/>
</dbReference>
<protein>
    <submittedName>
        <fullName evidence="2">PIN domain-containing protein</fullName>
    </submittedName>
</protein>
<organism evidence="2 3">
    <name type="scientific">Proteus faecis</name>
    <dbReference type="NCBI Taxonomy" id="2050967"/>
    <lineage>
        <taxon>Bacteria</taxon>
        <taxon>Pseudomonadati</taxon>
        <taxon>Pseudomonadota</taxon>
        <taxon>Gammaproteobacteria</taxon>
        <taxon>Enterobacterales</taxon>
        <taxon>Morganellaceae</taxon>
        <taxon>Proteus</taxon>
    </lineage>
</organism>
<dbReference type="InterPro" id="IPR041578">
    <property type="entry name" value="PIN_8"/>
</dbReference>
<proteinExistence type="predicted"/>
<reference evidence="2 3" key="1">
    <citation type="submission" date="2022-03" db="EMBL/GenBank/DDBJ databases">
        <title>Sea Food Isolates.</title>
        <authorList>
            <person name="Li C."/>
        </authorList>
    </citation>
    <scope>NUCLEOTIDE SEQUENCE [LARGE SCALE GENOMIC DNA]</scope>
    <source>
        <strain evidence="2 3">19MO01SH08</strain>
    </source>
</reference>
<evidence type="ECO:0000313" key="2">
    <source>
        <dbReference type="EMBL" id="XAG30266.1"/>
    </source>
</evidence>
<dbReference type="RefSeq" id="WP_337237469.1">
    <property type="nucleotide sequence ID" value="NZ_CP095785.1"/>
</dbReference>
<dbReference type="Proteomes" id="UP001438077">
    <property type="component" value="Chromosome"/>
</dbReference>
<evidence type="ECO:0000313" key="3">
    <source>
        <dbReference type="Proteomes" id="UP001438077"/>
    </source>
</evidence>
<keyword evidence="3" id="KW-1185">Reference proteome</keyword>
<dbReference type="Pfam" id="PF18476">
    <property type="entry name" value="PIN_8"/>
    <property type="match status" value="1"/>
</dbReference>
<accession>A0ABZ3EGB8</accession>
<gene>
    <name evidence="2" type="ORF">MYW70_09770</name>
</gene>
<feature type="domain" description="PIN like" evidence="1">
    <location>
        <begin position="33"/>
        <end position="248"/>
    </location>
</feature>
<sequence>MNKEFSKREVYPSPKDSFSFVLEPISEIKDEALVVLDANVLLVPFTTNIKTAEVIKDLYTRLAKSDQLFLPAQAIREYLDNRAVKITDINETLQKKSNQSFNYVGTHPLLESLVEYQEVIKLEESLKTAINNYQTKIRNTLSAIQAWGWNDPVSKMYHEVLANRILDDEALDFAKIEKDLTRRNDLNIPPGYKDKNKDNNQAGDLVIWHEILNLAKTKDQHLIFVSVDEKTDWWHQSGKSPLYPRFELVDEFREVTKGKSFHIVSLSKLLEIFDTDPEVVESVKLTEEDVTSTTDSEVNNSRKQAKVSFDPNNEYRKYLNIPIEHGLITNHIKWNVKGGYDTDTYLIVEVDKVGNTINKYNFFDSTKTSPPFSREFYAEKI</sequence>
<name>A0ABZ3EGB8_9GAMM</name>